<proteinExistence type="inferred from homology"/>
<organism evidence="11 12">
    <name type="scientific">Herbiconiux oxytropis</name>
    <dbReference type="NCBI Taxonomy" id="2970915"/>
    <lineage>
        <taxon>Bacteria</taxon>
        <taxon>Bacillati</taxon>
        <taxon>Actinomycetota</taxon>
        <taxon>Actinomycetes</taxon>
        <taxon>Micrococcales</taxon>
        <taxon>Microbacteriaceae</taxon>
        <taxon>Herbiconiux</taxon>
    </lineage>
</organism>
<dbReference type="InterPro" id="IPR006558">
    <property type="entry name" value="LamG-like"/>
</dbReference>
<keyword evidence="6" id="KW-0326">Glycosidase</keyword>
<dbReference type="Gene3D" id="2.60.40.2340">
    <property type="match status" value="1"/>
</dbReference>
<dbReference type="Gene3D" id="2.60.120.200">
    <property type="match status" value="2"/>
</dbReference>
<comment type="caution">
    <text evidence="11">The sequence shown here is derived from an EMBL/GenBank/DDBJ whole genome shotgun (WGS) entry which is preliminary data.</text>
</comment>
<dbReference type="InterPro" id="IPR050727">
    <property type="entry name" value="GH43_arabinanases"/>
</dbReference>
<protein>
    <submittedName>
        <fullName evidence="11">Family 43 glycosylhydrolase</fullName>
    </submittedName>
</protein>
<accession>A0AA42BWG9</accession>
<keyword evidence="4" id="KW-0378">Hydrolase</keyword>
<dbReference type="SUPFAM" id="SSF49899">
    <property type="entry name" value="Concanavalin A-like lectins/glucanases"/>
    <property type="match status" value="2"/>
</dbReference>
<comment type="pathway">
    <text evidence="1">Glycan metabolism; L-arabinan degradation.</text>
</comment>
<dbReference type="PANTHER" id="PTHR43301">
    <property type="entry name" value="ARABINAN ENDO-1,5-ALPHA-L-ARABINOSIDASE"/>
    <property type="match status" value="1"/>
</dbReference>
<evidence type="ECO:0000256" key="3">
    <source>
        <dbReference type="ARBA" id="ARBA00022729"/>
    </source>
</evidence>
<evidence type="ECO:0000256" key="4">
    <source>
        <dbReference type="ARBA" id="ARBA00022801"/>
    </source>
</evidence>
<dbReference type="GO" id="GO:0004553">
    <property type="term" value="F:hydrolase activity, hydrolyzing O-glycosyl compounds"/>
    <property type="evidence" value="ECO:0007669"/>
    <property type="project" value="InterPro"/>
</dbReference>
<dbReference type="Gene3D" id="2.115.10.20">
    <property type="entry name" value="Glycosyl hydrolase domain, family 43"/>
    <property type="match status" value="2"/>
</dbReference>
<evidence type="ECO:0000256" key="8">
    <source>
        <dbReference type="PIRSR" id="PIRSR606710-2"/>
    </source>
</evidence>
<dbReference type="CDD" id="cd18828">
    <property type="entry name" value="GH43_BT3675-like"/>
    <property type="match status" value="1"/>
</dbReference>
<name>A0AA42BWG9_9MICO</name>
<dbReference type="Pfam" id="PF04122">
    <property type="entry name" value="CW_binding_2"/>
    <property type="match status" value="1"/>
</dbReference>
<evidence type="ECO:0000256" key="9">
    <source>
        <dbReference type="SAM" id="SignalP"/>
    </source>
</evidence>
<dbReference type="Pfam" id="PF20578">
    <property type="entry name" value="aBig_2"/>
    <property type="match status" value="2"/>
</dbReference>
<gene>
    <name evidence="11" type="ORF">N1028_19570</name>
</gene>
<evidence type="ECO:0000256" key="2">
    <source>
        <dbReference type="ARBA" id="ARBA00009865"/>
    </source>
</evidence>
<reference evidence="11" key="1">
    <citation type="submission" date="2022-08" db="EMBL/GenBank/DDBJ databases">
        <authorList>
            <person name="Deng Y."/>
            <person name="Han X.-F."/>
            <person name="Zhang Y.-Q."/>
        </authorList>
    </citation>
    <scope>NUCLEOTIDE SEQUENCE</scope>
    <source>
        <strain evidence="11">CPCC 203407</strain>
    </source>
</reference>
<dbReference type="InterPro" id="IPR046780">
    <property type="entry name" value="aBig_2"/>
</dbReference>
<dbReference type="SUPFAM" id="SSF75005">
    <property type="entry name" value="Arabinanase/levansucrase/invertase"/>
    <property type="match status" value="2"/>
</dbReference>
<dbReference type="Proteomes" id="UP001165587">
    <property type="component" value="Unassembled WGS sequence"/>
</dbReference>
<dbReference type="InterPro" id="IPR006710">
    <property type="entry name" value="Glyco_hydro_43"/>
</dbReference>
<dbReference type="SMART" id="SM00560">
    <property type="entry name" value="LamGL"/>
    <property type="match status" value="2"/>
</dbReference>
<keyword evidence="12" id="KW-1185">Reference proteome</keyword>
<comment type="similarity">
    <text evidence="2">Belongs to the glycosyl hydrolase 43 family.</text>
</comment>
<dbReference type="InterPro" id="IPR013320">
    <property type="entry name" value="ConA-like_dom_sf"/>
</dbReference>
<dbReference type="InterPro" id="IPR007253">
    <property type="entry name" value="Cell_wall-bd_2"/>
</dbReference>
<feature type="active site" description="Proton donor" evidence="7">
    <location>
        <position position="1229"/>
    </location>
</feature>
<dbReference type="EMBL" id="JANLCK010000021">
    <property type="protein sequence ID" value="MCS5728104.1"/>
    <property type="molecule type" value="Genomic_DNA"/>
</dbReference>
<dbReference type="Pfam" id="PF13385">
    <property type="entry name" value="Laminin_G_3"/>
    <property type="match status" value="2"/>
</dbReference>
<evidence type="ECO:0000256" key="6">
    <source>
        <dbReference type="ARBA" id="ARBA00023295"/>
    </source>
</evidence>
<feature type="non-terminal residue" evidence="11">
    <location>
        <position position="1445"/>
    </location>
</feature>
<dbReference type="InterPro" id="IPR023296">
    <property type="entry name" value="Glyco_hydro_beta-prop_sf"/>
</dbReference>
<feature type="chain" id="PRO_5041292882" evidence="9">
    <location>
        <begin position="33"/>
        <end position="1445"/>
    </location>
</feature>
<evidence type="ECO:0000256" key="5">
    <source>
        <dbReference type="ARBA" id="ARBA00023157"/>
    </source>
</evidence>
<feature type="site" description="Important for catalytic activity, responsible for pKa modulation of the active site Glu and correct orientation of both the proton donor and substrate" evidence="8">
    <location>
        <position position="1180"/>
    </location>
</feature>
<sequence length="1445" mass="151700">MRRLSRTTMVAATVATLVVPLAGTTVAAPALAAPADHLVARYALDETEGTAAADSSGNGRTATYAGGPALGGDAGVTLDGTDDHVALPANILAGLDSVTVSLDVLVRPAQASPYFLFGLGNPASSNTGTGYLFATGNALRAGITTGNWSGEQVANSGSNLERGVWKTVTYTLDDASDTARIYLDGAQVAEKTGVTVKPREIGNGSTVANYIGRSNYAADRYLAGSVRDFRLYDTALSVEEIAGLQAADETRVARDVAQLALGDLSAVQSDIALPTVAPNGSAVTWASDAPDVVSSTGAVTRPAAGSPDAPVILTATITRGAATDTKQFPATVLALPSDQLDVDAAAAALAIPSIDDVRGNITLPGAPAGVGITWASSNAAVVATDGVVNRPSADTEVTLTATLTKGEASATRSFTAVVRAAVADTEYEGYAFAYFTGNSLAGENIYFAASEGNNALDWNELNAGRPVLTSSEGTKGLRDPFLIRSPEGDTFYLIATDLSIGSGTSWGDAVHNGSHYIEIWESHDLVNWSEQRHVKVAPDNAGMTWAPEAYYDDTIGAYVVFWASALYPESDPDRTTNTYHRMMYATTRDFVSFSEPQVWQDQGVSRIDSTVLEEDGTYYRFTKDEGANTGCADIIQESSTDLRATLPSWTQIDSCIGRNAGTSAVEGPTAFKANPGDINGEKFYLFVDEYGGRGYIPLESADIADPDWKVSADYDLPASPRHGTVVPVTAAELALLEESLGGSPDPVPANEEGQIVSYDFSDSTGSTLTDVSGNGLDGTVMGGATFADGALRLDGGDDYVKLPNDILAGVTDVSVQTEVWIDEDQRNPYFIYGLGNTSGGAGNGYLFSTGNAYRTSLATGNWTTEQTVSQGSNLQRGRWAHLTYTLEGTAATLYLDGVEVASGTVTSEPGDIGGGFTSANYLGRSNYDADNRLKGAFREFSLYNRALSPAEVLEASGNTTALAGVTLEEDVLKTAPIVDTEAREVTFPLEPGTDASALTPVWTTSAAVTASPASGTTVDLTSPVEVTLTPKAGGDAVVWTLTAIEMKTPSLPGLYADPNIAAFGDTYYIYATSDGYPGWGGKEFYVWSSKNLVDWERSDEPFLTLDGANGDVPWATGNAWAPTITEKGGKYYFYFSGHNPSVDRKTIGVAVADSPTGPFTAETSAMILNNEAVTSGQAIDPAAFTDPATGKSYLFWGNGAPVYAELSDDMLSIKQETLKRMEGITDYREGSFVNYRDGLYHLTYSIDDTGSENYRVGYATATSVDGPWTYRGVLLQKDPSQGILGTGHNSLLNVPGTDDWYIAYHRFQIPGGDGQHRETTIDELTFDPETGLMQTVVPTLEGVQPQEIPGTDPEPEPTAVDRITGADRYEVAVNTSKAGFPDGSSTVYVASGAVFPDALSAAPAATVAGAPILLTTTADLPAGVAAEIKRLGASKIVIVGGTATV</sequence>
<dbReference type="RefSeq" id="WP_259531211.1">
    <property type="nucleotide sequence ID" value="NZ_JANLCK010000021.1"/>
</dbReference>
<dbReference type="PANTHER" id="PTHR43301:SF3">
    <property type="entry name" value="ARABINAN ENDO-1,5-ALPHA-L-ARABINOSIDASE A-RELATED"/>
    <property type="match status" value="1"/>
</dbReference>
<keyword evidence="3 9" id="KW-0732">Signal</keyword>
<feature type="domain" description="LamG-like jellyroll fold" evidence="10">
    <location>
        <begin position="96"/>
        <end position="239"/>
    </location>
</feature>
<evidence type="ECO:0000256" key="7">
    <source>
        <dbReference type="PIRSR" id="PIRSR606710-1"/>
    </source>
</evidence>
<feature type="domain" description="LamG-like jellyroll fold" evidence="10">
    <location>
        <begin position="811"/>
        <end position="950"/>
    </location>
</feature>
<keyword evidence="5" id="KW-1015">Disulfide bond</keyword>
<evidence type="ECO:0000313" key="11">
    <source>
        <dbReference type="EMBL" id="MCS5728104.1"/>
    </source>
</evidence>
<evidence type="ECO:0000256" key="1">
    <source>
        <dbReference type="ARBA" id="ARBA00004834"/>
    </source>
</evidence>
<evidence type="ECO:0000259" key="10">
    <source>
        <dbReference type="SMART" id="SM00560"/>
    </source>
</evidence>
<dbReference type="CDD" id="cd08983">
    <property type="entry name" value="GH43_Bt3655-like"/>
    <property type="match status" value="1"/>
</dbReference>
<evidence type="ECO:0000313" key="12">
    <source>
        <dbReference type="Proteomes" id="UP001165587"/>
    </source>
</evidence>
<feature type="signal peptide" evidence="9">
    <location>
        <begin position="1"/>
        <end position="32"/>
    </location>
</feature>
<dbReference type="GO" id="GO:0005975">
    <property type="term" value="P:carbohydrate metabolic process"/>
    <property type="evidence" value="ECO:0007669"/>
    <property type="project" value="InterPro"/>
</dbReference>
<dbReference type="Pfam" id="PF04616">
    <property type="entry name" value="Glyco_hydro_43"/>
    <property type="match status" value="2"/>
</dbReference>
<feature type="active site" description="Proton acceptor" evidence="7">
    <location>
        <position position="1057"/>
    </location>
</feature>